<name>A0AAJ0DGX6_9PEZI</name>
<evidence type="ECO:0000313" key="6">
    <source>
        <dbReference type="Proteomes" id="UP001271007"/>
    </source>
</evidence>
<evidence type="ECO:0000256" key="1">
    <source>
        <dbReference type="ARBA" id="ARBA00008072"/>
    </source>
</evidence>
<dbReference type="PANTHER" id="PTHR45348:SF2">
    <property type="entry name" value="ZINC-TYPE ALCOHOL DEHYDROGENASE-LIKE PROTEIN C2E1P3.01"/>
    <property type="match status" value="1"/>
</dbReference>
<dbReference type="SUPFAM" id="SSF51735">
    <property type="entry name" value="NAD(P)-binding Rossmann-fold domains"/>
    <property type="match status" value="1"/>
</dbReference>
<reference evidence="5" key="1">
    <citation type="submission" date="2023-04" db="EMBL/GenBank/DDBJ databases">
        <title>Black Yeasts Isolated from many extreme environments.</title>
        <authorList>
            <person name="Coleine C."/>
            <person name="Stajich J.E."/>
            <person name="Selbmann L."/>
        </authorList>
    </citation>
    <scope>NUCLEOTIDE SEQUENCE</scope>
    <source>
        <strain evidence="5">CCFEE 5312</strain>
    </source>
</reference>
<dbReference type="AlphaFoldDB" id="A0AAJ0DGX6"/>
<keyword evidence="3" id="KW-0560">Oxidoreductase</keyword>
<gene>
    <name evidence="5" type="ORF">LTR09_008856</name>
</gene>
<sequence>MSSNQAAWLDGKGAQLRVGESSMPKAEAGKVVIRNKSVAINPVDWKVQDYGVFVQSWPFVLGEDVAGEVVEVGEGVSHLKKGDRVAAHTVSLMSGKDEDGGFQLYSAAIAAKTVKLPDSVSFAQGSVIPLALDTAAVGLYSKVADGFLGLPLPSLNPTSSGKTIVLWGGSTSVGCMAIQLAVASGAKVVAIASEHNHKLCKDLGASEVVDYKNKSVVDDVVAAVQKIGGDFVGVYDAISVQGDSYTHTVPILEKLGGGSLATVLPGPENPPSNVKAGNVFGINDLTHAIWAEYLPKGLESGKLKAVPEVLVIGTGLESVQKGLNKNKEGVSAKKVVVEL</sequence>
<dbReference type="EMBL" id="JAWDJX010000036">
    <property type="protein sequence ID" value="KAK3049936.1"/>
    <property type="molecule type" value="Genomic_DNA"/>
</dbReference>
<comment type="caution">
    <text evidence="5">The sequence shown here is derived from an EMBL/GenBank/DDBJ whole genome shotgun (WGS) entry which is preliminary data.</text>
</comment>
<comment type="similarity">
    <text evidence="1">Belongs to the zinc-containing alcohol dehydrogenase family.</text>
</comment>
<dbReference type="InterPro" id="IPR036291">
    <property type="entry name" value="NAD(P)-bd_dom_sf"/>
</dbReference>
<dbReference type="Pfam" id="PF08240">
    <property type="entry name" value="ADH_N"/>
    <property type="match status" value="1"/>
</dbReference>
<dbReference type="SUPFAM" id="SSF50129">
    <property type="entry name" value="GroES-like"/>
    <property type="match status" value="1"/>
</dbReference>
<dbReference type="Proteomes" id="UP001271007">
    <property type="component" value="Unassembled WGS sequence"/>
</dbReference>
<dbReference type="Gene3D" id="3.90.180.10">
    <property type="entry name" value="Medium-chain alcohol dehydrogenases, catalytic domain"/>
    <property type="match status" value="1"/>
</dbReference>
<accession>A0AAJ0DGX6</accession>
<comment type="subunit">
    <text evidence="2">Monomer.</text>
</comment>
<dbReference type="GO" id="GO:0016651">
    <property type="term" value="F:oxidoreductase activity, acting on NAD(P)H"/>
    <property type="evidence" value="ECO:0007669"/>
    <property type="project" value="InterPro"/>
</dbReference>
<dbReference type="CDD" id="cd08249">
    <property type="entry name" value="enoyl_reductase_like"/>
    <property type="match status" value="1"/>
</dbReference>
<dbReference type="Gene3D" id="3.40.50.720">
    <property type="entry name" value="NAD(P)-binding Rossmann-like Domain"/>
    <property type="match status" value="1"/>
</dbReference>
<evidence type="ECO:0000259" key="4">
    <source>
        <dbReference type="SMART" id="SM00829"/>
    </source>
</evidence>
<dbReference type="InterPro" id="IPR020843">
    <property type="entry name" value="ER"/>
</dbReference>
<protein>
    <recommendedName>
        <fullName evidence="4">Enoyl reductase (ER) domain-containing protein</fullName>
    </recommendedName>
</protein>
<dbReference type="InterPro" id="IPR013149">
    <property type="entry name" value="ADH-like_C"/>
</dbReference>
<dbReference type="PANTHER" id="PTHR45348">
    <property type="entry name" value="HYPOTHETICAL OXIDOREDUCTASE (EUROFUNG)"/>
    <property type="match status" value="1"/>
</dbReference>
<dbReference type="SMART" id="SM00829">
    <property type="entry name" value="PKS_ER"/>
    <property type="match status" value="1"/>
</dbReference>
<dbReference type="InterPro" id="IPR011032">
    <property type="entry name" value="GroES-like_sf"/>
</dbReference>
<dbReference type="InterPro" id="IPR013154">
    <property type="entry name" value="ADH-like_N"/>
</dbReference>
<dbReference type="Pfam" id="PF00107">
    <property type="entry name" value="ADH_zinc_N"/>
    <property type="match status" value="1"/>
</dbReference>
<proteinExistence type="inferred from homology"/>
<dbReference type="InterPro" id="IPR047122">
    <property type="entry name" value="Trans-enoyl_RdTase-like"/>
</dbReference>
<feature type="domain" description="Enoyl reductase (ER)" evidence="4">
    <location>
        <begin position="13"/>
        <end position="337"/>
    </location>
</feature>
<evidence type="ECO:0000313" key="5">
    <source>
        <dbReference type="EMBL" id="KAK3049936.1"/>
    </source>
</evidence>
<keyword evidence="6" id="KW-1185">Reference proteome</keyword>
<evidence type="ECO:0000256" key="3">
    <source>
        <dbReference type="ARBA" id="ARBA00023002"/>
    </source>
</evidence>
<organism evidence="5 6">
    <name type="scientific">Extremus antarcticus</name>
    <dbReference type="NCBI Taxonomy" id="702011"/>
    <lineage>
        <taxon>Eukaryota</taxon>
        <taxon>Fungi</taxon>
        <taxon>Dikarya</taxon>
        <taxon>Ascomycota</taxon>
        <taxon>Pezizomycotina</taxon>
        <taxon>Dothideomycetes</taxon>
        <taxon>Dothideomycetidae</taxon>
        <taxon>Mycosphaerellales</taxon>
        <taxon>Extremaceae</taxon>
        <taxon>Extremus</taxon>
    </lineage>
</organism>
<evidence type="ECO:0000256" key="2">
    <source>
        <dbReference type="ARBA" id="ARBA00011245"/>
    </source>
</evidence>